<accession>A0AA38H1Z4</accession>
<protein>
    <submittedName>
        <fullName evidence="1">Uncharacterized protein</fullName>
    </submittedName>
</protein>
<organism evidence="1 2">
    <name type="scientific">Taxus chinensis</name>
    <name type="common">Chinese yew</name>
    <name type="synonym">Taxus wallichiana var. chinensis</name>
    <dbReference type="NCBI Taxonomy" id="29808"/>
    <lineage>
        <taxon>Eukaryota</taxon>
        <taxon>Viridiplantae</taxon>
        <taxon>Streptophyta</taxon>
        <taxon>Embryophyta</taxon>
        <taxon>Tracheophyta</taxon>
        <taxon>Spermatophyta</taxon>
        <taxon>Pinopsida</taxon>
        <taxon>Pinidae</taxon>
        <taxon>Conifers II</taxon>
        <taxon>Cupressales</taxon>
        <taxon>Taxaceae</taxon>
        <taxon>Taxus</taxon>
    </lineage>
</organism>
<feature type="non-terminal residue" evidence="1">
    <location>
        <position position="72"/>
    </location>
</feature>
<dbReference type="Proteomes" id="UP000824469">
    <property type="component" value="Unassembled WGS sequence"/>
</dbReference>
<keyword evidence="2" id="KW-1185">Reference proteome</keyword>
<evidence type="ECO:0000313" key="2">
    <source>
        <dbReference type="Proteomes" id="UP000824469"/>
    </source>
</evidence>
<dbReference type="AlphaFoldDB" id="A0AA38H1Z4"/>
<evidence type="ECO:0000313" key="1">
    <source>
        <dbReference type="EMBL" id="KAH9332020.1"/>
    </source>
</evidence>
<reference evidence="1 2" key="1">
    <citation type="journal article" date="2021" name="Nat. Plants">
        <title>The Taxus genome provides insights into paclitaxel biosynthesis.</title>
        <authorList>
            <person name="Xiong X."/>
            <person name="Gou J."/>
            <person name="Liao Q."/>
            <person name="Li Y."/>
            <person name="Zhou Q."/>
            <person name="Bi G."/>
            <person name="Li C."/>
            <person name="Du R."/>
            <person name="Wang X."/>
            <person name="Sun T."/>
            <person name="Guo L."/>
            <person name="Liang H."/>
            <person name="Lu P."/>
            <person name="Wu Y."/>
            <person name="Zhang Z."/>
            <person name="Ro D.K."/>
            <person name="Shang Y."/>
            <person name="Huang S."/>
            <person name="Yan J."/>
        </authorList>
    </citation>
    <scope>NUCLEOTIDE SEQUENCE [LARGE SCALE GENOMIC DNA]</scope>
    <source>
        <strain evidence="1">Ta-2019</strain>
    </source>
</reference>
<proteinExistence type="predicted"/>
<sequence length="72" mass="8222">MARSARVCMEEGSLVERIKIYGVLAQLASLMQDVRLARILGVKIEMEVDQKCKKDQLGIEIYKEEEHRLGSD</sequence>
<dbReference type="EMBL" id="JAHRHJ020000001">
    <property type="protein sequence ID" value="KAH9332020.1"/>
    <property type="molecule type" value="Genomic_DNA"/>
</dbReference>
<comment type="caution">
    <text evidence="1">The sequence shown here is derived from an EMBL/GenBank/DDBJ whole genome shotgun (WGS) entry which is preliminary data.</text>
</comment>
<gene>
    <name evidence="1" type="ORF">KI387_004128</name>
</gene>
<name>A0AA38H1Z4_TAXCH</name>